<evidence type="ECO:0000313" key="1">
    <source>
        <dbReference type="EMBL" id="KAG6684375.1"/>
    </source>
</evidence>
<proteinExistence type="predicted"/>
<accession>A0A922DHC8</accession>
<comment type="caution">
    <text evidence="1">The sequence shown here is derived from an EMBL/GenBank/DDBJ whole genome shotgun (WGS) entry which is preliminary data.</text>
</comment>
<reference evidence="1" key="1">
    <citation type="submission" date="2021-01" db="EMBL/GenBank/DDBJ databases">
        <authorList>
            <person name="Lovell J.T."/>
            <person name="Bentley N."/>
            <person name="Bhattarai G."/>
            <person name="Jenkins J.W."/>
            <person name="Sreedasyam A."/>
            <person name="Alarcon Y."/>
            <person name="Bock C."/>
            <person name="Boston L."/>
            <person name="Carlson J."/>
            <person name="Cervantes K."/>
            <person name="Clermont K."/>
            <person name="Krom N."/>
            <person name="Kubenka K."/>
            <person name="Mamidi S."/>
            <person name="Mattison C."/>
            <person name="Monteros M."/>
            <person name="Pisani C."/>
            <person name="Plott C."/>
            <person name="Rajasekar S."/>
            <person name="Rhein H.S."/>
            <person name="Rohla C."/>
            <person name="Song M."/>
            <person name="Hilaire R.S."/>
            <person name="Shu S."/>
            <person name="Wells L."/>
            <person name="Wang X."/>
            <person name="Webber J."/>
            <person name="Heerema R.J."/>
            <person name="Klein P."/>
            <person name="Conner P."/>
            <person name="Grauke L."/>
            <person name="Grimwood J."/>
            <person name="Schmutz J."/>
            <person name="Randall J.J."/>
        </authorList>
    </citation>
    <scope>NUCLEOTIDE SEQUENCE</scope>
    <source>
        <tissue evidence="1">Leaf</tissue>
    </source>
</reference>
<evidence type="ECO:0000313" key="2">
    <source>
        <dbReference type="Proteomes" id="UP000811246"/>
    </source>
</evidence>
<dbReference type="PANTHER" id="PTHR34285:SF6">
    <property type="entry name" value="TRANSMEMBRANE PROTEIN"/>
    <property type="match status" value="1"/>
</dbReference>
<dbReference type="PANTHER" id="PTHR34285">
    <property type="entry name" value="OS08G0510800 PROTEIN"/>
    <property type="match status" value="1"/>
</dbReference>
<name>A0A922DHC8_CARIL</name>
<gene>
    <name evidence="1" type="ORF">I3842_12G059400</name>
</gene>
<protein>
    <submittedName>
        <fullName evidence="1">Uncharacterized protein</fullName>
    </submittedName>
</protein>
<dbReference type="EMBL" id="CM031836">
    <property type="protein sequence ID" value="KAG6684375.1"/>
    <property type="molecule type" value="Genomic_DNA"/>
</dbReference>
<dbReference type="AlphaFoldDB" id="A0A922DHC8"/>
<sequence length="316" mass="36025">MKLSLKFQDHRRRRRRRRHRQKHILLKAKIPISIFNQPFISTTTTTSDFLSDLTFSLSTDFCSGLSGIGLFGSPHKSPPIFFAHLSLPPTNTPITIFSLLLNPQFDRFALKKSTFSNLGSNQIIRTFSNVEDNVINGSYSNARINMGPGSHSFGSWDGSSIWQELKLENCGDKDGVIKSNSIENGGAYSNGGYEFAPERHLAWNNSGKEGFLFGFAAMKNTIFPVTKRFVVNLWWGVNFPVNARKRMSYLTMNKICIERIEQVKYAEINSGESNVGDLKLLKGLCSWTIRHLEKQNREIKQSLEEMRARISMKKYR</sequence>
<dbReference type="Proteomes" id="UP000811246">
    <property type="component" value="Chromosome 12"/>
</dbReference>
<organism evidence="1 2">
    <name type="scientific">Carya illinoinensis</name>
    <name type="common">Pecan</name>
    <dbReference type="NCBI Taxonomy" id="32201"/>
    <lineage>
        <taxon>Eukaryota</taxon>
        <taxon>Viridiplantae</taxon>
        <taxon>Streptophyta</taxon>
        <taxon>Embryophyta</taxon>
        <taxon>Tracheophyta</taxon>
        <taxon>Spermatophyta</taxon>
        <taxon>Magnoliopsida</taxon>
        <taxon>eudicotyledons</taxon>
        <taxon>Gunneridae</taxon>
        <taxon>Pentapetalae</taxon>
        <taxon>rosids</taxon>
        <taxon>fabids</taxon>
        <taxon>Fagales</taxon>
        <taxon>Juglandaceae</taxon>
        <taxon>Carya</taxon>
    </lineage>
</organism>